<evidence type="ECO:0000313" key="5">
    <source>
        <dbReference type="Proteomes" id="UP001149140"/>
    </source>
</evidence>
<dbReference type="InterPro" id="IPR058663">
    <property type="entry name" value="PucR-like_N"/>
</dbReference>
<sequence>MNLVQLPELPGEAYVLAAHLPALADEIVAAIAADVPEYARPLARGSGAVRRGVHSALAEFVELSRGGAVAVRGAVAVDLGRREVRAGRSLDALLSAYRTGARVAWRRLAALGLEAGLAPETLVVLAEAIFAYVDELSAESAEGFAREQAERAGELERRRRSLAELLVATPAPDAGAVAAAAEAAHWRLPTTVAIAVWREHEAPDGLAAPAATPLSPAVTASSPAGAPLSPAATASSPADALSSPAAAPARPALPADALRATVEGLACAVLAGPARELPSALDGRPAGIGPAVPLADAARSFRLACAALALAEDRGIDAPLAADAHRVELLWRAEPALVAELAAERLSPLSAETVNSRARLEATLLAWLRHAGTIAAVAGELDVHPQTVRYRLGRLRELFGAALDEPDARFELELVLRARAA</sequence>
<dbReference type="InterPro" id="IPR042070">
    <property type="entry name" value="PucR_C-HTH_sf"/>
</dbReference>
<dbReference type="RefSeq" id="WP_270038185.1">
    <property type="nucleotide sequence ID" value="NZ_JAPDOD010000002.1"/>
</dbReference>
<reference evidence="4" key="1">
    <citation type="submission" date="2022-10" db="EMBL/GenBank/DDBJ databases">
        <title>The WGS of Solirubrobacter ginsenosidimutans DSM 21036.</title>
        <authorList>
            <person name="Jiang Z."/>
        </authorList>
    </citation>
    <scope>NUCLEOTIDE SEQUENCE</scope>
    <source>
        <strain evidence="4">DSM 21036</strain>
    </source>
</reference>
<dbReference type="PANTHER" id="PTHR33744:SF1">
    <property type="entry name" value="DNA-BINDING TRANSCRIPTIONAL ACTIVATOR ADER"/>
    <property type="match status" value="1"/>
</dbReference>
<protein>
    <submittedName>
        <fullName evidence="4">Helix-turn-helix domain-containing protein</fullName>
    </submittedName>
</protein>
<feature type="region of interest" description="Disordered" evidence="1">
    <location>
        <begin position="207"/>
        <end position="247"/>
    </location>
</feature>
<dbReference type="InterPro" id="IPR025736">
    <property type="entry name" value="PucR_C-HTH_dom"/>
</dbReference>
<dbReference type="InterPro" id="IPR051448">
    <property type="entry name" value="CdaR-like_regulators"/>
</dbReference>
<dbReference type="Pfam" id="PF13556">
    <property type="entry name" value="HTH_30"/>
    <property type="match status" value="1"/>
</dbReference>
<dbReference type="Pfam" id="PF25906">
    <property type="entry name" value="PucR-like_N"/>
    <property type="match status" value="1"/>
</dbReference>
<keyword evidence="5" id="KW-1185">Reference proteome</keyword>
<dbReference type="Proteomes" id="UP001149140">
    <property type="component" value="Unassembled WGS sequence"/>
</dbReference>
<evidence type="ECO:0000259" key="2">
    <source>
        <dbReference type="Pfam" id="PF13556"/>
    </source>
</evidence>
<dbReference type="Gene3D" id="1.10.10.2840">
    <property type="entry name" value="PucR C-terminal helix-turn-helix domain"/>
    <property type="match status" value="1"/>
</dbReference>
<name>A0A9X3S0T1_9ACTN</name>
<evidence type="ECO:0000259" key="3">
    <source>
        <dbReference type="Pfam" id="PF25906"/>
    </source>
</evidence>
<feature type="domain" description="PucR-like N-terminal" evidence="3">
    <location>
        <begin position="10"/>
        <end position="167"/>
    </location>
</feature>
<dbReference type="AlphaFoldDB" id="A0A9X3S0T1"/>
<gene>
    <name evidence="4" type="ORF">OM076_04250</name>
</gene>
<comment type="caution">
    <text evidence="4">The sequence shown here is derived from an EMBL/GenBank/DDBJ whole genome shotgun (WGS) entry which is preliminary data.</text>
</comment>
<evidence type="ECO:0000313" key="4">
    <source>
        <dbReference type="EMBL" id="MDA0159466.1"/>
    </source>
</evidence>
<evidence type="ECO:0000256" key="1">
    <source>
        <dbReference type="SAM" id="MobiDB-lite"/>
    </source>
</evidence>
<organism evidence="4 5">
    <name type="scientific">Solirubrobacter ginsenosidimutans</name>
    <dbReference type="NCBI Taxonomy" id="490573"/>
    <lineage>
        <taxon>Bacteria</taxon>
        <taxon>Bacillati</taxon>
        <taxon>Actinomycetota</taxon>
        <taxon>Thermoleophilia</taxon>
        <taxon>Solirubrobacterales</taxon>
        <taxon>Solirubrobacteraceae</taxon>
        <taxon>Solirubrobacter</taxon>
    </lineage>
</organism>
<feature type="domain" description="PucR C-terminal helix-turn-helix" evidence="2">
    <location>
        <begin position="362"/>
        <end position="418"/>
    </location>
</feature>
<dbReference type="EMBL" id="JAPDOD010000002">
    <property type="protein sequence ID" value="MDA0159466.1"/>
    <property type="molecule type" value="Genomic_DNA"/>
</dbReference>
<dbReference type="PANTHER" id="PTHR33744">
    <property type="entry name" value="CARBOHYDRATE DIACID REGULATOR"/>
    <property type="match status" value="1"/>
</dbReference>
<accession>A0A9X3S0T1</accession>
<proteinExistence type="predicted"/>